<dbReference type="Proteomes" id="UP000471640">
    <property type="component" value="Unassembled WGS sequence"/>
</dbReference>
<evidence type="ECO:0000313" key="2">
    <source>
        <dbReference type="EMBL" id="NEX21824.1"/>
    </source>
</evidence>
<evidence type="ECO:0000259" key="1">
    <source>
        <dbReference type="Pfam" id="PF00534"/>
    </source>
</evidence>
<dbReference type="GO" id="GO:0016757">
    <property type="term" value="F:glycosyltransferase activity"/>
    <property type="evidence" value="ECO:0007669"/>
    <property type="project" value="InterPro"/>
</dbReference>
<dbReference type="PANTHER" id="PTHR46656">
    <property type="entry name" value="PUTATIVE-RELATED"/>
    <property type="match status" value="1"/>
</dbReference>
<feature type="domain" description="Glycosyl transferase family 1" evidence="1">
    <location>
        <begin position="641"/>
        <end position="776"/>
    </location>
</feature>
<dbReference type="Gene3D" id="3.40.50.2000">
    <property type="entry name" value="Glycogen Phosphorylase B"/>
    <property type="match status" value="3"/>
</dbReference>
<dbReference type="CDD" id="cd03801">
    <property type="entry name" value="GT4_PimA-like"/>
    <property type="match status" value="1"/>
</dbReference>
<dbReference type="SUPFAM" id="SSF53756">
    <property type="entry name" value="UDP-Glycosyltransferase/glycogen phosphorylase"/>
    <property type="match status" value="2"/>
</dbReference>
<evidence type="ECO:0000313" key="3">
    <source>
        <dbReference type="Proteomes" id="UP000471640"/>
    </source>
</evidence>
<keyword evidence="3" id="KW-1185">Reference proteome</keyword>
<dbReference type="Pfam" id="PF13692">
    <property type="entry name" value="Glyco_trans_1_4"/>
    <property type="match status" value="1"/>
</dbReference>
<organism evidence="2 3">
    <name type="scientific">Thiorhodococcus mannitoliphagus</name>
    <dbReference type="NCBI Taxonomy" id="329406"/>
    <lineage>
        <taxon>Bacteria</taxon>
        <taxon>Pseudomonadati</taxon>
        <taxon>Pseudomonadota</taxon>
        <taxon>Gammaproteobacteria</taxon>
        <taxon>Chromatiales</taxon>
        <taxon>Chromatiaceae</taxon>
        <taxon>Thiorhodococcus</taxon>
    </lineage>
</organism>
<name>A0A6P1E1H0_9GAMM</name>
<sequence>MLGTDEALNWLVRVEAVCLPASLLKSQSAWLSYLAVPALIRIADDAGSWAGGGLAVAGATPSELACLLLLLTTDPPTRRRALDGQRVWSIDPPIRRWRVEGVFDSSYSLAIVNRRLAMALEDSGEPAEQVALLTYEQGDDPKPNFAAVEDPLRLRAMWELSRDPRAPSVALRNAWPPRVRDMRGERRVLANYAWEETGFPEAEAQDFNRVLDLITVVSNQTARFLQDAGVEVPIAVVGNGFEHLLEVEPEPLPRALPEGFRFLHISSCFPRKGVDILLEAYGRAFRAFHGVVLIIKTFPNPHNDILEQLDRYRAADPGYPKVEVVLDDWTTGQIGGLYEACQVLVAPSRGEGFGLPIAEAMLHSLPVIVTGWGGHLDFCDTDTTWLIDYRLARARTHLAIPDSLWAEPDPNHLSQLMRELFVSTSEQRQPRVERARRRVQERYGWSRVARLTRDALARVDAQPGPRPPVRVGWLSTWGSRCGIAAYSAHLTSAFESESLIIMAPKNERAEHSDAANVQRLWRLGNDDLAAVLAQARRACLDVLVIQYHWGFFDPLALAKLCESLRRHAIRVVVDLHNTCGAPPQVAQSTFLGPLNRVARILVHTVDDVARLKDWGLSANVTLLPLCVYDIPRPSIDERLAWRDASGLKGARVLATYGYLMPHKGLSQMVEALPELIAMHPKLHLLMINAWYSAAASDAELQLLRERIDALGLSEHVTIEVDYLSEADCIARLALADLIVFPYQHTQESSSAAVRMAISAERPIAVTPLEFFEDVAEVVLRLPGSTPTDLAEGLNQMLSRLASPAFERETTERVRDFAERHRSSRRSRQLKGMLIGILSQLERRA</sequence>
<dbReference type="PANTHER" id="PTHR46656:SF3">
    <property type="entry name" value="PUTATIVE-RELATED"/>
    <property type="match status" value="1"/>
</dbReference>
<dbReference type="RefSeq" id="WP_164654928.1">
    <property type="nucleotide sequence ID" value="NZ_JAAIJR010000070.1"/>
</dbReference>
<keyword evidence="2" id="KW-0808">Transferase</keyword>
<reference evidence="3" key="1">
    <citation type="journal article" date="2020" name="Microbiol. Resour. Announc.">
        <title>Draft Genome Sequences of Thiorhodococcus mannitoliphagus and Thiorhodococcus minor, Purple Sulfur Photosynthetic Bacteria in the Gammaproteobacterial Family Chromatiaceae.</title>
        <authorList>
            <person name="Aviles F.A."/>
            <person name="Meyer T.E."/>
            <person name="Kyndt J.A."/>
        </authorList>
    </citation>
    <scope>NUCLEOTIDE SEQUENCE [LARGE SCALE GENOMIC DNA]</scope>
    <source>
        <strain evidence="3">DSM 18266</strain>
    </source>
</reference>
<proteinExistence type="predicted"/>
<accession>A0A6P1E1H0</accession>
<dbReference type="InterPro" id="IPR001296">
    <property type="entry name" value="Glyco_trans_1"/>
</dbReference>
<comment type="caution">
    <text evidence="2">The sequence shown here is derived from an EMBL/GenBank/DDBJ whole genome shotgun (WGS) entry which is preliminary data.</text>
</comment>
<reference evidence="2 3" key="2">
    <citation type="submission" date="2020-02" db="EMBL/GenBank/DDBJ databases">
        <title>Genome sequences of Thiorhodococcus mannitoliphagus and Thiorhodococcus minor, purple sulfur photosynthetic bacteria in the gammaproteobacterial family, Chromatiaceae.</title>
        <authorList>
            <person name="Aviles F.A."/>
            <person name="Meyer T.E."/>
            <person name="Kyndt J.A."/>
        </authorList>
    </citation>
    <scope>NUCLEOTIDE SEQUENCE [LARGE SCALE GENOMIC DNA]</scope>
    <source>
        <strain evidence="2 3">DSM 18266</strain>
    </source>
</reference>
<dbReference type="Pfam" id="PF00534">
    <property type="entry name" value="Glycos_transf_1"/>
    <property type="match status" value="1"/>
</dbReference>
<dbReference type="EMBL" id="JAAIJR010000070">
    <property type="protein sequence ID" value="NEX21824.1"/>
    <property type="molecule type" value="Genomic_DNA"/>
</dbReference>
<dbReference type="AlphaFoldDB" id="A0A6P1E1H0"/>
<gene>
    <name evidence="2" type="ORF">G3480_16160</name>
</gene>
<protein>
    <submittedName>
        <fullName evidence="2">Glycosyltransferase</fullName>
    </submittedName>
</protein>